<proteinExistence type="predicted"/>
<dbReference type="OrthoDB" id="9765084at2"/>
<dbReference type="STRING" id="364197.SAMN05216296_0721"/>
<dbReference type="RefSeq" id="WP_157718776.1">
    <property type="nucleotide sequence ID" value="NZ_LT629785.1"/>
</dbReference>
<keyword evidence="1" id="KW-0489">Methyltransferase</keyword>
<keyword evidence="2" id="KW-1185">Reference proteome</keyword>
<dbReference type="AlphaFoldDB" id="A0A1H2EFD1"/>
<keyword evidence="1" id="KW-0808">Transferase</keyword>
<evidence type="ECO:0000313" key="2">
    <source>
        <dbReference type="Proteomes" id="UP000243232"/>
    </source>
</evidence>
<dbReference type="Proteomes" id="UP000243232">
    <property type="component" value="Chromosome I"/>
</dbReference>
<sequence length="254" mass="28273">MKLPDPAATLFVLRPPPPVETCLFYHSVNLSPGEEITGTWDLRPRVDAYLGHVDFSGRSVLEIGPASGFLSFHMEQRGAKVTALEPPMEHLWDVVPLAGFDRAGWRTDFSKTITGVRNSFWYMHHLHGSQVKLIETDPQAIPEAVGTFDIGVLAAVLLHCRAPFNLIESLARRVRKTMIITELYDASLGEEPLSKLIARSTIPQVDTWWAFTPNFIVNALGLLGFGEAEISVHHQLRTIDGLQVPMFTVVAHRS</sequence>
<dbReference type="GO" id="GO:0008168">
    <property type="term" value="F:methyltransferase activity"/>
    <property type="evidence" value="ECO:0007669"/>
    <property type="project" value="UniProtKB-KW"/>
</dbReference>
<evidence type="ECO:0000313" key="1">
    <source>
        <dbReference type="EMBL" id="SDT93744.1"/>
    </source>
</evidence>
<reference evidence="2" key="1">
    <citation type="submission" date="2016-10" db="EMBL/GenBank/DDBJ databases">
        <authorList>
            <person name="Varghese N."/>
            <person name="Submissions S."/>
        </authorList>
    </citation>
    <scope>NUCLEOTIDE SEQUENCE [LARGE SCALE GENOMIC DNA]</scope>
    <source>
        <strain evidence="2">DSM 17875</strain>
    </source>
</reference>
<accession>A0A1H2EFD1</accession>
<dbReference type="EMBL" id="LT629785">
    <property type="protein sequence ID" value="SDT93744.1"/>
    <property type="molecule type" value="Genomic_DNA"/>
</dbReference>
<organism evidence="1 2">
    <name type="scientific">Pseudomonas pohangensis</name>
    <dbReference type="NCBI Taxonomy" id="364197"/>
    <lineage>
        <taxon>Bacteria</taxon>
        <taxon>Pseudomonadati</taxon>
        <taxon>Pseudomonadota</taxon>
        <taxon>Gammaproteobacteria</taxon>
        <taxon>Pseudomonadales</taxon>
        <taxon>Pseudomonadaceae</taxon>
        <taxon>Pseudomonas</taxon>
    </lineage>
</organism>
<dbReference type="InterPro" id="IPR029063">
    <property type="entry name" value="SAM-dependent_MTases_sf"/>
</dbReference>
<protein>
    <submittedName>
        <fullName evidence="1">O-methyltransferase</fullName>
    </submittedName>
</protein>
<dbReference type="Gene3D" id="3.40.50.150">
    <property type="entry name" value="Vaccinia Virus protein VP39"/>
    <property type="match status" value="1"/>
</dbReference>
<dbReference type="GO" id="GO:0032259">
    <property type="term" value="P:methylation"/>
    <property type="evidence" value="ECO:0007669"/>
    <property type="project" value="UniProtKB-KW"/>
</dbReference>
<name>A0A1H2EFD1_9PSED</name>
<gene>
    <name evidence="1" type="ORF">SAMN05216296_0721</name>
</gene>
<dbReference type="SUPFAM" id="SSF53335">
    <property type="entry name" value="S-adenosyl-L-methionine-dependent methyltransferases"/>
    <property type="match status" value="1"/>
</dbReference>